<dbReference type="PROSITE" id="PS50994">
    <property type="entry name" value="INTEGRASE"/>
    <property type="match status" value="1"/>
</dbReference>
<proteinExistence type="predicted"/>
<sequence length="216" mass="24063">MRELGIRGIHPRASRRTTVPDPLAPDRPDLVRRRFDRPVPTCWLVGDITYLRTGQGWLYMAVVIDLCTRMVVGLSFSDRMAAGLPIAALEAAWRRGYVAEGAVFHSDRGSQYTSKAMAEWARSRGVRLSVGRTGSCRDNAVAESFFGTFKNEMYHLGEFATRDEAKAASVGYVEGYYNRRRPHSSIGYACPADKMEAFMRRMDAMAAREAALPSAA</sequence>
<evidence type="ECO:0000313" key="2">
    <source>
        <dbReference type="EMBL" id="RNL38063.1"/>
    </source>
</evidence>
<evidence type="ECO:0000313" key="3">
    <source>
        <dbReference type="Proteomes" id="UP000269591"/>
    </source>
</evidence>
<dbReference type="InterPro" id="IPR050900">
    <property type="entry name" value="Transposase_IS3/IS150/IS904"/>
</dbReference>
<keyword evidence="3" id="KW-1185">Reference proteome</keyword>
<dbReference type="EMBL" id="QIBX01000020">
    <property type="protein sequence ID" value="RNL38063.1"/>
    <property type="molecule type" value="Genomic_DNA"/>
</dbReference>
<reference evidence="3" key="1">
    <citation type="submission" date="2018-05" db="EMBL/GenBank/DDBJ databases">
        <title>Genome Sequencing of selected type strains of the family Eggerthellaceae.</title>
        <authorList>
            <person name="Danylec N."/>
            <person name="Stoll D.A."/>
            <person name="Doetsch A."/>
            <person name="Huch M."/>
        </authorList>
    </citation>
    <scope>NUCLEOTIDE SEQUENCE [LARGE SCALE GENOMIC DNA]</scope>
    <source>
        <strain evidence="3">DSM 24851</strain>
    </source>
</reference>
<dbReference type="SUPFAM" id="SSF53098">
    <property type="entry name" value="Ribonuclease H-like"/>
    <property type="match status" value="1"/>
</dbReference>
<dbReference type="GO" id="GO:0015074">
    <property type="term" value="P:DNA integration"/>
    <property type="evidence" value="ECO:0007669"/>
    <property type="project" value="InterPro"/>
</dbReference>
<dbReference type="Proteomes" id="UP000269591">
    <property type="component" value="Unassembled WGS sequence"/>
</dbReference>
<gene>
    <name evidence="2" type="ORF">DMP06_09730</name>
</gene>
<dbReference type="InterPro" id="IPR012337">
    <property type="entry name" value="RNaseH-like_sf"/>
</dbReference>
<comment type="caution">
    <text evidence="2">The sequence shown here is derived from an EMBL/GenBank/DDBJ whole genome shotgun (WGS) entry which is preliminary data.</text>
</comment>
<dbReference type="GO" id="GO:0003676">
    <property type="term" value="F:nucleic acid binding"/>
    <property type="evidence" value="ECO:0007669"/>
    <property type="project" value="InterPro"/>
</dbReference>
<dbReference type="InterPro" id="IPR036397">
    <property type="entry name" value="RNaseH_sf"/>
</dbReference>
<feature type="domain" description="Integrase catalytic" evidence="1">
    <location>
        <begin position="34"/>
        <end position="199"/>
    </location>
</feature>
<accession>A0A3N0AT76</accession>
<dbReference type="Pfam" id="PF00665">
    <property type="entry name" value="rve"/>
    <property type="match status" value="1"/>
</dbReference>
<evidence type="ECO:0000259" key="1">
    <source>
        <dbReference type="PROSITE" id="PS50994"/>
    </source>
</evidence>
<dbReference type="InterPro" id="IPR048020">
    <property type="entry name" value="Transpos_IS3"/>
</dbReference>
<name>A0A3N0AT76_9ACTN</name>
<protein>
    <submittedName>
        <fullName evidence="2">IS3 family transposase</fullName>
    </submittedName>
</protein>
<dbReference type="Pfam" id="PF13333">
    <property type="entry name" value="rve_2"/>
    <property type="match status" value="1"/>
</dbReference>
<dbReference type="InterPro" id="IPR001584">
    <property type="entry name" value="Integrase_cat-core"/>
</dbReference>
<dbReference type="AlphaFoldDB" id="A0A3N0AT76"/>
<dbReference type="PANTHER" id="PTHR46889:SF4">
    <property type="entry name" value="TRANSPOSASE INSO FOR INSERTION SEQUENCE ELEMENT IS911B-RELATED"/>
    <property type="match status" value="1"/>
</dbReference>
<dbReference type="Gene3D" id="3.30.420.10">
    <property type="entry name" value="Ribonuclease H-like superfamily/Ribonuclease H"/>
    <property type="match status" value="1"/>
</dbReference>
<dbReference type="NCBIfam" id="NF033516">
    <property type="entry name" value="transpos_IS3"/>
    <property type="match status" value="1"/>
</dbReference>
<organism evidence="2 3">
    <name type="scientific">Slackia equolifaciens</name>
    <dbReference type="NCBI Taxonomy" id="498718"/>
    <lineage>
        <taxon>Bacteria</taxon>
        <taxon>Bacillati</taxon>
        <taxon>Actinomycetota</taxon>
        <taxon>Coriobacteriia</taxon>
        <taxon>Eggerthellales</taxon>
        <taxon>Eggerthellaceae</taxon>
        <taxon>Slackia</taxon>
    </lineage>
</organism>
<dbReference type="PANTHER" id="PTHR46889">
    <property type="entry name" value="TRANSPOSASE INSF FOR INSERTION SEQUENCE IS3B-RELATED"/>
    <property type="match status" value="1"/>
</dbReference>